<sequence length="115" mass="13588">MGEWLQGRAKAMRRQPVLYERRLWRLLRDRRLQGLKFRRQVVIGRYIADFACLRHRLIVEADGPTHDASLHDVERDVFLREQNFRVLRFANADIENRRHEVVAAILAASAPMTNP</sequence>
<comment type="caution">
    <text evidence="2">The sequence shown here is derived from an EMBL/GenBank/DDBJ whole genome shotgun (WGS) entry which is preliminary data.</text>
</comment>
<dbReference type="PANTHER" id="PTHR38590">
    <property type="entry name" value="BLL0828 PROTEIN"/>
    <property type="match status" value="1"/>
</dbReference>
<dbReference type="EMBL" id="NCEQ01000002">
    <property type="protein sequence ID" value="OYX58497.1"/>
    <property type="molecule type" value="Genomic_DNA"/>
</dbReference>
<dbReference type="PANTHER" id="PTHR38590:SF1">
    <property type="entry name" value="BLL0828 PROTEIN"/>
    <property type="match status" value="1"/>
</dbReference>
<dbReference type="InterPro" id="IPR047216">
    <property type="entry name" value="Endonuclease_DUF559_bact"/>
</dbReference>
<evidence type="ECO:0000259" key="1">
    <source>
        <dbReference type="Pfam" id="PF04480"/>
    </source>
</evidence>
<dbReference type="AlphaFoldDB" id="A0A258HPH2"/>
<protein>
    <recommendedName>
        <fullName evidence="1">DUF559 domain-containing protein</fullName>
    </recommendedName>
</protein>
<dbReference type="InterPro" id="IPR007569">
    <property type="entry name" value="DUF559"/>
</dbReference>
<accession>A0A258HPH2</accession>
<evidence type="ECO:0000313" key="2">
    <source>
        <dbReference type="EMBL" id="OYX58497.1"/>
    </source>
</evidence>
<dbReference type="Gene3D" id="3.40.960.10">
    <property type="entry name" value="VSR Endonuclease"/>
    <property type="match status" value="1"/>
</dbReference>
<gene>
    <name evidence="2" type="ORF">B7Y86_02055</name>
</gene>
<proteinExistence type="predicted"/>
<organism evidence="2 3">
    <name type="scientific">Brevundimonas subvibrioides</name>
    <dbReference type="NCBI Taxonomy" id="74313"/>
    <lineage>
        <taxon>Bacteria</taxon>
        <taxon>Pseudomonadati</taxon>
        <taxon>Pseudomonadota</taxon>
        <taxon>Alphaproteobacteria</taxon>
        <taxon>Caulobacterales</taxon>
        <taxon>Caulobacteraceae</taxon>
        <taxon>Brevundimonas</taxon>
    </lineage>
</organism>
<name>A0A258HPH2_9CAUL</name>
<dbReference type="SUPFAM" id="SSF52980">
    <property type="entry name" value="Restriction endonuclease-like"/>
    <property type="match status" value="1"/>
</dbReference>
<dbReference type="Pfam" id="PF04480">
    <property type="entry name" value="DUF559"/>
    <property type="match status" value="1"/>
</dbReference>
<feature type="domain" description="DUF559" evidence="1">
    <location>
        <begin position="7"/>
        <end position="108"/>
    </location>
</feature>
<dbReference type="InterPro" id="IPR011335">
    <property type="entry name" value="Restrct_endonuc-II-like"/>
</dbReference>
<evidence type="ECO:0000313" key="3">
    <source>
        <dbReference type="Proteomes" id="UP000216147"/>
    </source>
</evidence>
<dbReference type="CDD" id="cd01038">
    <property type="entry name" value="Endonuclease_DUF559"/>
    <property type="match status" value="1"/>
</dbReference>
<dbReference type="Proteomes" id="UP000216147">
    <property type="component" value="Unassembled WGS sequence"/>
</dbReference>
<reference evidence="2 3" key="1">
    <citation type="submission" date="2017-03" db="EMBL/GenBank/DDBJ databases">
        <title>Lifting the veil on microbial sulfur biogeochemistry in mining wastewaters.</title>
        <authorList>
            <person name="Kantor R.S."/>
            <person name="Colenbrander Nelson T."/>
            <person name="Marshall S."/>
            <person name="Bennett D."/>
            <person name="Apte S."/>
            <person name="Camacho D."/>
            <person name="Thomas B.C."/>
            <person name="Warren L.A."/>
            <person name="Banfield J.F."/>
        </authorList>
    </citation>
    <scope>NUCLEOTIDE SEQUENCE [LARGE SCALE GENOMIC DNA]</scope>
    <source>
        <strain evidence="2">32-68-21</strain>
    </source>
</reference>